<dbReference type="AlphaFoldDB" id="A0AA44U2U1"/>
<evidence type="ECO:0000313" key="1">
    <source>
        <dbReference type="EMBL" id="PHJ26502.1"/>
    </source>
</evidence>
<evidence type="ECO:0000313" key="2">
    <source>
        <dbReference type="Proteomes" id="UP000223982"/>
    </source>
</evidence>
<organism evidence="1 2">
    <name type="scientific">Cutibacterium acnes</name>
    <name type="common">Propionibacterium acnes</name>
    <dbReference type="NCBI Taxonomy" id="1747"/>
    <lineage>
        <taxon>Bacteria</taxon>
        <taxon>Bacillati</taxon>
        <taxon>Actinomycetota</taxon>
        <taxon>Actinomycetes</taxon>
        <taxon>Propionibacteriales</taxon>
        <taxon>Propionibacteriaceae</taxon>
        <taxon>Cutibacterium</taxon>
    </lineage>
</organism>
<accession>A0AA44U2U1</accession>
<name>A0AA44U2U1_CUTAC</name>
<reference evidence="1 2" key="1">
    <citation type="submission" date="2017-02" db="EMBL/GenBank/DDBJ databases">
        <title>Prevalence of linear plasmids in Propionibacterium acnes isolates obtained from cancerous prostatic tissue.</title>
        <authorList>
            <person name="Davidsson S."/>
            <person name="Bruggemann H."/>
        </authorList>
    </citation>
    <scope>NUCLEOTIDE SEQUENCE [LARGE SCALE GENOMIC DNA]</scope>
    <source>
        <strain evidence="1 2">09-9</strain>
    </source>
</reference>
<gene>
    <name evidence="1" type="ORF">APS60_11380</name>
</gene>
<dbReference type="Proteomes" id="UP000223982">
    <property type="component" value="Unassembled WGS sequence"/>
</dbReference>
<dbReference type="EMBL" id="LKVB01000010">
    <property type="protein sequence ID" value="PHJ26502.1"/>
    <property type="molecule type" value="Genomic_DNA"/>
</dbReference>
<comment type="caution">
    <text evidence="1">The sequence shown here is derived from an EMBL/GenBank/DDBJ whole genome shotgun (WGS) entry which is preliminary data.</text>
</comment>
<sequence>MMALVMVGLATVACGADEDSTGATGGITPVASVAPTPSPALTPSAEAPKFVKVTATPAPGTKQDALFLEAKKVYETYLEQTLLFEQEGGGESLPLELQKTVDGPWENVLEEYYKKVEMRGHHVTSQSAGFGKVTLSRIKTEHSYLITLRSCVDQRQWVFVDKSGGEVSRGNVRQIIMSMAKENGSLVITAASSKGVDKCVV</sequence>
<protein>
    <submittedName>
        <fullName evidence="1">Uncharacterized protein</fullName>
    </submittedName>
</protein>
<proteinExistence type="predicted"/>